<feature type="compositionally biased region" description="Basic and acidic residues" evidence="4">
    <location>
        <begin position="117"/>
        <end position="131"/>
    </location>
</feature>
<reference evidence="6" key="2">
    <citation type="submission" date="2023-05" db="EMBL/GenBank/DDBJ databases">
        <authorList>
            <consortium name="Lawrence Berkeley National Laboratory"/>
            <person name="Steindorff A."/>
            <person name="Hensen N."/>
            <person name="Bonometti L."/>
            <person name="Westerberg I."/>
            <person name="Brannstrom I.O."/>
            <person name="Guillou S."/>
            <person name="Cros-Aarteil S."/>
            <person name="Calhoun S."/>
            <person name="Haridas S."/>
            <person name="Kuo A."/>
            <person name="Mondo S."/>
            <person name="Pangilinan J."/>
            <person name="Riley R."/>
            <person name="Labutti K."/>
            <person name="Andreopoulos B."/>
            <person name="Lipzen A."/>
            <person name="Chen C."/>
            <person name="Yanf M."/>
            <person name="Daum C."/>
            <person name="Ng V."/>
            <person name="Clum A."/>
            <person name="Ohm R."/>
            <person name="Martin F."/>
            <person name="Silar P."/>
            <person name="Natvig D."/>
            <person name="Lalanne C."/>
            <person name="Gautier V."/>
            <person name="Ament-Velasquez S.L."/>
            <person name="Kruys A."/>
            <person name="Hutchinson M.I."/>
            <person name="Powell A.J."/>
            <person name="Barry K."/>
            <person name="Miller A.N."/>
            <person name="Grigoriev I.V."/>
            <person name="Debuchy R."/>
            <person name="Gladieux P."/>
            <person name="Thoren M.H."/>
            <person name="Johannesson H."/>
        </authorList>
    </citation>
    <scope>NUCLEOTIDE SEQUENCE</scope>
    <source>
        <strain evidence="6">CBS 359.72</strain>
    </source>
</reference>
<evidence type="ECO:0000256" key="4">
    <source>
        <dbReference type="SAM" id="MobiDB-lite"/>
    </source>
</evidence>
<accession>A0AAN7D0Q7</accession>
<reference evidence="6" key="1">
    <citation type="journal article" date="2023" name="Mol. Phylogenet. Evol.">
        <title>Genome-scale phylogeny and comparative genomics of the fungal order Sordariales.</title>
        <authorList>
            <person name="Hensen N."/>
            <person name="Bonometti L."/>
            <person name="Westerberg I."/>
            <person name="Brannstrom I.O."/>
            <person name="Guillou S."/>
            <person name="Cros-Aarteil S."/>
            <person name="Calhoun S."/>
            <person name="Haridas S."/>
            <person name="Kuo A."/>
            <person name="Mondo S."/>
            <person name="Pangilinan J."/>
            <person name="Riley R."/>
            <person name="LaButti K."/>
            <person name="Andreopoulos B."/>
            <person name="Lipzen A."/>
            <person name="Chen C."/>
            <person name="Yan M."/>
            <person name="Daum C."/>
            <person name="Ng V."/>
            <person name="Clum A."/>
            <person name="Steindorff A."/>
            <person name="Ohm R.A."/>
            <person name="Martin F."/>
            <person name="Silar P."/>
            <person name="Natvig D.O."/>
            <person name="Lalanne C."/>
            <person name="Gautier V."/>
            <person name="Ament-Velasquez S.L."/>
            <person name="Kruys A."/>
            <person name="Hutchinson M.I."/>
            <person name="Powell A.J."/>
            <person name="Barry K."/>
            <person name="Miller A.N."/>
            <person name="Grigoriev I.V."/>
            <person name="Debuchy R."/>
            <person name="Gladieux P."/>
            <person name="Hiltunen Thoren M."/>
            <person name="Johannesson H."/>
        </authorList>
    </citation>
    <scope>NUCLEOTIDE SEQUENCE</scope>
    <source>
        <strain evidence="6">CBS 359.72</strain>
    </source>
</reference>
<protein>
    <submittedName>
        <fullName evidence="6">DExH-box splicing factor binding site-domain-containing protein</fullName>
    </submittedName>
</protein>
<dbReference type="InterPro" id="IPR026822">
    <property type="entry name" value="Spp2/MOS2_G-patch"/>
</dbReference>
<organism evidence="6 7">
    <name type="scientific">Corynascus novoguineensis</name>
    <dbReference type="NCBI Taxonomy" id="1126955"/>
    <lineage>
        <taxon>Eukaryota</taxon>
        <taxon>Fungi</taxon>
        <taxon>Dikarya</taxon>
        <taxon>Ascomycota</taxon>
        <taxon>Pezizomycotina</taxon>
        <taxon>Sordariomycetes</taxon>
        <taxon>Sordariomycetidae</taxon>
        <taxon>Sordariales</taxon>
        <taxon>Chaetomiaceae</taxon>
        <taxon>Corynascus</taxon>
    </lineage>
</organism>
<evidence type="ECO:0000256" key="2">
    <source>
        <dbReference type="ARBA" id="ARBA00008576"/>
    </source>
</evidence>
<feature type="compositionally biased region" description="Basic and acidic residues" evidence="4">
    <location>
        <begin position="195"/>
        <end position="210"/>
    </location>
</feature>
<feature type="compositionally biased region" description="Basic and acidic residues" evidence="4">
    <location>
        <begin position="155"/>
        <end position="177"/>
    </location>
</feature>
<evidence type="ECO:0000256" key="3">
    <source>
        <dbReference type="ARBA" id="ARBA00023242"/>
    </source>
</evidence>
<comment type="caution">
    <text evidence="6">The sequence shown here is derived from an EMBL/GenBank/DDBJ whole genome shotgun (WGS) entry which is preliminary data.</text>
</comment>
<dbReference type="EMBL" id="MU857612">
    <property type="protein sequence ID" value="KAK4250587.1"/>
    <property type="molecule type" value="Genomic_DNA"/>
</dbReference>
<name>A0AAN7D0Q7_9PEZI</name>
<feature type="compositionally biased region" description="Basic and acidic residues" evidence="4">
    <location>
        <begin position="77"/>
        <end position="111"/>
    </location>
</feature>
<gene>
    <name evidence="6" type="ORF">C7999DRAFT_38426</name>
</gene>
<feature type="compositionally biased region" description="Basic residues" evidence="4">
    <location>
        <begin position="25"/>
        <end position="40"/>
    </location>
</feature>
<keyword evidence="3" id="KW-0539">Nucleus</keyword>
<sequence length="312" mass="35619">MPDYESKSSRIAIQFGQTSTSSSHGIKKRTRPTHAKRHRAHALDESSESGDDRDRDQQAYGHQEAITSYDILGPEPDDGKTQRQNNLRRENTEAIKNRKEENEANQQKKQDSITGRDGIEAEKSEPQDKPVKWGLTINMKGAGRSKTSGTGELKPPTERSGKEEVFGPKDNSVKSIDDEALDALMGSRAPKRKHVDSDAADREPQAEDYRSVPIDDFGAQLLRNFGWDGKMRGKVKEVTRHANLTGLGAKDVKGAEDLGAWNQKTVKDSRPVRLDDYRREENKKRQRFEDRYADSYKRERERERERERGRDR</sequence>
<comment type="similarity">
    <text evidence="2">Belongs to the SPP2 family.</text>
</comment>
<evidence type="ECO:0000256" key="1">
    <source>
        <dbReference type="ARBA" id="ARBA00004123"/>
    </source>
</evidence>
<feature type="region of interest" description="Disordered" evidence="4">
    <location>
        <begin position="1"/>
        <end position="212"/>
    </location>
</feature>
<evidence type="ECO:0000313" key="6">
    <source>
        <dbReference type="EMBL" id="KAK4250587.1"/>
    </source>
</evidence>
<keyword evidence="7" id="KW-1185">Reference proteome</keyword>
<dbReference type="Proteomes" id="UP001303647">
    <property type="component" value="Unassembled WGS sequence"/>
</dbReference>
<proteinExistence type="inferred from homology"/>
<feature type="domain" description="Spp2/MOS2 G-patch" evidence="5">
    <location>
        <begin position="202"/>
        <end position="252"/>
    </location>
</feature>
<dbReference type="AlphaFoldDB" id="A0AAN7D0Q7"/>
<dbReference type="GO" id="GO:0005634">
    <property type="term" value="C:nucleus"/>
    <property type="evidence" value="ECO:0007669"/>
    <property type="project" value="UniProtKB-SubCell"/>
</dbReference>
<dbReference type="Pfam" id="PF12656">
    <property type="entry name" value="G-patch_2"/>
    <property type="match status" value="1"/>
</dbReference>
<evidence type="ECO:0000259" key="5">
    <source>
        <dbReference type="Pfam" id="PF12656"/>
    </source>
</evidence>
<comment type="subcellular location">
    <subcellularLocation>
        <location evidence="1">Nucleus</location>
    </subcellularLocation>
</comment>
<feature type="region of interest" description="Disordered" evidence="4">
    <location>
        <begin position="271"/>
        <end position="312"/>
    </location>
</feature>
<feature type="compositionally biased region" description="Polar residues" evidence="4">
    <location>
        <begin position="9"/>
        <end position="24"/>
    </location>
</feature>
<evidence type="ECO:0000313" key="7">
    <source>
        <dbReference type="Proteomes" id="UP001303647"/>
    </source>
</evidence>